<keyword evidence="5 9" id="KW-0812">Transmembrane</keyword>
<dbReference type="PANTHER" id="PTHR33451:SF5">
    <property type="entry name" value="NA+_H+ ANTIPORTER"/>
    <property type="match status" value="1"/>
</dbReference>
<dbReference type="RefSeq" id="WP_131282894.1">
    <property type="nucleotide sequence ID" value="NZ_RXLP01000001.1"/>
</dbReference>
<evidence type="ECO:0000313" key="12">
    <source>
        <dbReference type="Proteomes" id="UP000291289"/>
    </source>
</evidence>
<feature type="transmembrane region" description="Helical" evidence="9">
    <location>
        <begin position="467"/>
        <end position="485"/>
    </location>
</feature>
<evidence type="ECO:0000256" key="2">
    <source>
        <dbReference type="ARBA" id="ARBA00022448"/>
    </source>
</evidence>
<dbReference type="Pfam" id="PF03553">
    <property type="entry name" value="Na_H_antiporter"/>
    <property type="match status" value="2"/>
</dbReference>
<feature type="transmembrane region" description="Helical" evidence="9">
    <location>
        <begin position="62"/>
        <end position="80"/>
    </location>
</feature>
<comment type="subcellular location">
    <subcellularLocation>
        <location evidence="1">Cell membrane</location>
        <topology evidence="1">Multi-pass membrane protein</topology>
    </subcellularLocation>
</comment>
<feature type="transmembrane region" description="Helical" evidence="9">
    <location>
        <begin position="269"/>
        <end position="285"/>
    </location>
</feature>
<dbReference type="GO" id="GO:0015297">
    <property type="term" value="F:antiporter activity"/>
    <property type="evidence" value="ECO:0007669"/>
    <property type="project" value="UniProtKB-KW"/>
</dbReference>
<feature type="domain" description="Na+/H+ antiporter NhaC-like C-terminal" evidence="10">
    <location>
        <begin position="19"/>
        <end position="211"/>
    </location>
</feature>
<sequence>MYSHSTKEEFPSNASHHEEFNEKDFASPTLEFYGGKLSALLPIIIFLGFCITFFVVLKAFDMSALSMAALISLMLTALLAKGKNRTQTYWNAVYNGVKESIPILVLLLAIGIFSQLIKLSNLSGGFVWLADLVHVGPGLFTALTFGFVCIIATATGSSLGTMFTAFPIFYPAGVLLGADPAFLAAAIVGGGIFGDNLAPISDTTIISTSTQYYRDRQTTADVGGAVRSRFKYSAIAGIATFLIFAFFAGNSQTVQTNILSKTSANPQSLFMLIPVAIMLIVAVLTKDMYMAIVLGVLCGSVLGLSTGILHTTDILNVKDGTPGGFLIEGVNSMTSTVILVLCVYGIMGVLNAAGILSTLVDFLSRSRLGKSVIGTEIIMMLGITFTTLIFGGVTSAAMATFGKIHNELGMRMNLHPYRRANLLDGFANSIALCIPFLSVFVFIGSQLTSGYDNIASVSVTNLGMHMIYPFLLFIVLLVSVVTGWGRRFEGANGEPIKVVAQS</sequence>
<dbReference type="GO" id="GO:0005886">
    <property type="term" value="C:plasma membrane"/>
    <property type="evidence" value="ECO:0007669"/>
    <property type="project" value="UniProtKB-SubCell"/>
</dbReference>
<proteinExistence type="inferred from homology"/>
<evidence type="ECO:0000256" key="6">
    <source>
        <dbReference type="ARBA" id="ARBA00022989"/>
    </source>
</evidence>
<keyword evidence="12" id="KW-1185">Reference proteome</keyword>
<feature type="transmembrane region" description="Helical" evidence="9">
    <location>
        <begin position="168"/>
        <end position="193"/>
    </location>
</feature>
<keyword evidence="7 9" id="KW-0472">Membrane</keyword>
<feature type="domain" description="Na+/H+ antiporter NhaC-like C-terminal" evidence="10">
    <location>
        <begin position="269"/>
        <end position="478"/>
    </location>
</feature>
<keyword evidence="6 9" id="KW-1133">Transmembrane helix</keyword>
<evidence type="ECO:0000256" key="9">
    <source>
        <dbReference type="SAM" id="Phobius"/>
    </source>
</evidence>
<accession>A0A4R0QRP9</accession>
<evidence type="ECO:0000256" key="3">
    <source>
        <dbReference type="ARBA" id="ARBA00022449"/>
    </source>
</evidence>
<evidence type="ECO:0000313" key="11">
    <source>
        <dbReference type="EMBL" id="TCD55044.1"/>
    </source>
</evidence>
<keyword evidence="4" id="KW-1003">Cell membrane</keyword>
<reference evidence="11 12" key="1">
    <citation type="submission" date="2018-12" db="EMBL/GenBank/DDBJ databases">
        <title>Alloscrdovia theropitheci sp. nov: a novel taxon from the feces of the bleeding-herat monkey (Theropithecus geleda).</title>
        <authorList>
            <person name="Modesto M."/>
        </authorList>
    </citation>
    <scope>NUCLEOTIDE SEQUENCE [LARGE SCALE GENOMIC DNA]</scope>
    <source>
        <strain evidence="11 12">GLDI4/2</strain>
    </source>
</reference>
<dbReference type="InterPro" id="IPR018461">
    <property type="entry name" value="Na/H_Antiport_NhaC-like_C"/>
</dbReference>
<feature type="transmembrane region" description="Helical" evidence="9">
    <location>
        <begin position="137"/>
        <end position="156"/>
    </location>
</feature>
<feature type="transmembrane region" description="Helical" evidence="9">
    <location>
        <begin position="37"/>
        <end position="56"/>
    </location>
</feature>
<feature type="transmembrane region" description="Helical" evidence="9">
    <location>
        <begin position="336"/>
        <end position="357"/>
    </location>
</feature>
<dbReference type="InterPro" id="IPR052180">
    <property type="entry name" value="NhaC_Na-H+_Antiporter"/>
</dbReference>
<dbReference type="AlphaFoldDB" id="A0A4R0QRP9"/>
<feature type="transmembrane region" description="Helical" evidence="9">
    <location>
        <begin position="291"/>
        <end position="315"/>
    </location>
</feature>
<feature type="transmembrane region" description="Helical" evidence="9">
    <location>
        <begin position="230"/>
        <end position="248"/>
    </location>
</feature>
<evidence type="ECO:0000256" key="8">
    <source>
        <dbReference type="ARBA" id="ARBA00038435"/>
    </source>
</evidence>
<dbReference type="OrthoDB" id="9762978at2"/>
<feature type="transmembrane region" description="Helical" evidence="9">
    <location>
        <begin position="101"/>
        <end position="117"/>
    </location>
</feature>
<protein>
    <submittedName>
        <fullName evidence="11">Na+/H+ antiporter NhaC family protein</fullName>
    </submittedName>
</protein>
<evidence type="ECO:0000256" key="1">
    <source>
        <dbReference type="ARBA" id="ARBA00004651"/>
    </source>
</evidence>
<evidence type="ECO:0000256" key="7">
    <source>
        <dbReference type="ARBA" id="ARBA00023136"/>
    </source>
</evidence>
<dbReference type="PANTHER" id="PTHR33451">
    <property type="entry name" value="MALATE-2H(+)/NA(+)-LACTATE ANTIPORTER"/>
    <property type="match status" value="1"/>
</dbReference>
<evidence type="ECO:0000256" key="5">
    <source>
        <dbReference type="ARBA" id="ARBA00022692"/>
    </source>
</evidence>
<name>A0A4R0QRP9_9BIFI</name>
<feature type="transmembrane region" description="Helical" evidence="9">
    <location>
        <begin position="377"/>
        <end position="401"/>
    </location>
</feature>
<keyword evidence="2" id="KW-0813">Transport</keyword>
<feature type="transmembrane region" description="Helical" evidence="9">
    <location>
        <begin position="422"/>
        <end position="447"/>
    </location>
</feature>
<organism evidence="11 12">
    <name type="scientific">Alloscardovia theropitheci</name>
    <dbReference type="NCBI Taxonomy" id="2496842"/>
    <lineage>
        <taxon>Bacteria</taxon>
        <taxon>Bacillati</taxon>
        <taxon>Actinomycetota</taxon>
        <taxon>Actinomycetes</taxon>
        <taxon>Bifidobacteriales</taxon>
        <taxon>Bifidobacteriaceae</taxon>
        <taxon>Alloscardovia</taxon>
    </lineage>
</organism>
<gene>
    <name evidence="11" type="ORF">EJ419_00105</name>
</gene>
<dbReference type="EMBL" id="RXLP01000001">
    <property type="protein sequence ID" value="TCD55044.1"/>
    <property type="molecule type" value="Genomic_DNA"/>
</dbReference>
<evidence type="ECO:0000259" key="10">
    <source>
        <dbReference type="Pfam" id="PF03553"/>
    </source>
</evidence>
<evidence type="ECO:0000256" key="4">
    <source>
        <dbReference type="ARBA" id="ARBA00022475"/>
    </source>
</evidence>
<dbReference type="Proteomes" id="UP000291289">
    <property type="component" value="Unassembled WGS sequence"/>
</dbReference>
<comment type="caution">
    <text evidence="11">The sequence shown here is derived from an EMBL/GenBank/DDBJ whole genome shotgun (WGS) entry which is preliminary data.</text>
</comment>
<comment type="similarity">
    <text evidence="8">Belongs to the NhaC Na(+)/H(+) (TC 2.A.35) antiporter family.</text>
</comment>
<keyword evidence="3" id="KW-0050">Antiport</keyword>